<comment type="caution">
    <text evidence="2">The sequence shown here is derived from an EMBL/GenBank/DDBJ whole genome shotgun (WGS) entry which is preliminary data.</text>
</comment>
<proteinExistence type="predicted"/>
<organism evidence="2 3">
    <name type="scientific">Pseudomonas putida</name>
    <name type="common">Arthrobacter siderocapsulatus</name>
    <dbReference type="NCBI Taxonomy" id="303"/>
    <lineage>
        <taxon>Bacteria</taxon>
        <taxon>Pseudomonadati</taxon>
        <taxon>Pseudomonadota</taxon>
        <taxon>Gammaproteobacteria</taxon>
        <taxon>Pseudomonadales</taxon>
        <taxon>Pseudomonadaceae</taxon>
        <taxon>Pseudomonas</taxon>
    </lineage>
</organism>
<evidence type="ECO:0000313" key="3">
    <source>
        <dbReference type="Proteomes" id="UP000193675"/>
    </source>
</evidence>
<keyword evidence="1" id="KW-0732">Signal</keyword>
<gene>
    <name evidence="2" type="ORF">B7H17_09700</name>
</gene>
<protein>
    <submittedName>
        <fullName evidence="2">Uncharacterized protein</fullName>
    </submittedName>
</protein>
<reference evidence="2 3" key="1">
    <citation type="submission" date="2017-04" db="EMBL/GenBank/DDBJ databases">
        <title>Presence of VIM-2 positive Pseudomonas species in chickens and their surrounding environment.</title>
        <authorList>
            <person name="Zhang R."/>
        </authorList>
    </citation>
    <scope>NUCLEOTIDE SEQUENCE [LARGE SCALE GENOMIC DNA]</scope>
    <source>
        <strain evidence="2 3">DZ-C18</strain>
    </source>
</reference>
<accession>A0A1X0ZZE1</accession>
<evidence type="ECO:0000313" key="2">
    <source>
        <dbReference type="EMBL" id="ORL64994.1"/>
    </source>
</evidence>
<name>A0A1X0ZZE1_PSEPU</name>
<evidence type="ECO:0000256" key="1">
    <source>
        <dbReference type="SAM" id="SignalP"/>
    </source>
</evidence>
<dbReference type="Proteomes" id="UP000193675">
    <property type="component" value="Unassembled WGS sequence"/>
</dbReference>
<sequence>MAVSASLLVALPAWAGPGQANRVWSQEPSSFLGIDLQGDFLKQVAECPTDETRPTEPCRVATSDPDRFEIRGLPYLPISPGYSLVATLAGGQVSELVFSGNANSLYLVTDMLTEQFGEPAEQNSRWIKMSSGASYLTEVMSWKGEKVAINFQRQEQDLGKYAVTVSNLPTQMATTEETPVEAVQPDVSKL</sequence>
<dbReference type="AlphaFoldDB" id="A0A1X0ZZE1"/>
<feature type="chain" id="PRO_5012846283" evidence="1">
    <location>
        <begin position="16"/>
        <end position="190"/>
    </location>
</feature>
<dbReference type="EMBL" id="NBWC01000012">
    <property type="protein sequence ID" value="ORL64994.1"/>
    <property type="molecule type" value="Genomic_DNA"/>
</dbReference>
<feature type="signal peptide" evidence="1">
    <location>
        <begin position="1"/>
        <end position="15"/>
    </location>
</feature>